<name>A0ACB9CLL6_ARCLA</name>
<dbReference type="EMBL" id="CM042050">
    <property type="protein sequence ID" value="KAI3735151.1"/>
    <property type="molecule type" value="Genomic_DNA"/>
</dbReference>
<evidence type="ECO:0000313" key="1">
    <source>
        <dbReference type="EMBL" id="KAI3735151.1"/>
    </source>
</evidence>
<dbReference type="Proteomes" id="UP001055879">
    <property type="component" value="Linkage Group LG04"/>
</dbReference>
<reference evidence="1 2" key="2">
    <citation type="journal article" date="2022" name="Mol. Ecol. Resour.">
        <title>The genomes of chicory, endive, great burdock and yacon provide insights into Asteraceae paleo-polyploidization history and plant inulin production.</title>
        <authorList>
            <person name="Fan W."/>
            <person name="Wang S."/>
            <person name="Wang H."/>
            <person name="Wang A."/>
            <person name="Jiang F."/>
            <person name="Liu H."/>
            <person name="Zhao H."/>
            <person name="Xu D."/>
            <person name="Zhang Y."/>
        </authorList>
    </citation>
    <scope>NUCLEOTIDE SEQUENCE [LARGE SCALE GENOMIC DNA]</scope>
    <source>
        <strain evidence="2">cv. Niubang</strain>
    </source>
</reference>
<reference evidence="2" key="1">
    <citation type="journal article" date="2022" name="Mol. Ecol. Resour.">
        <title>The genomes of chicory, endive, great burdock and yacon provide insights into Asteraceae palaeo-polyploidization history and plant inulin production.</title>
        <authorList>
            <person name="Fan W."/>
            <person name="Wang S."/>
            <person name="Wang H."/>
            <person name="Wang A."/>
            <person name="Jiang F."/>
            <person name="Liu H."/>
            <person name="Zhao H."/>
            <person name="Xu D."/>
            <person name="Zhang Y."/>
        </authorList>
    </citation>
    <scope>NUCLEOTIDE SEQUENCE [LARGE SCALE GENOMIC DNA]</scope>
    <source>
        <strain evidence="2">cv. Niubang</strain>
    </source>
</reference>
<protein>
    <submittedName>
        <fullName evidence="1">Uncharacterized protein</fullName>
    </submittedName>
</protein>
<comment type="caution">
    <text evidence="1">The sequence shown here is derived from an EMBL/GenBank/DDBJ whole genome shotgun (WGS) entry which is preliminary data.</text>
</comment>
<accession>A0ACB9CLL6</accession>
<proteinExistence type="predicted"/>
<gene>
    <name evidence="1" type="ORF">L6452_14639</name>
</gene>
<organism evidence="1 2">
    <name type="scientific">Arctium lappa</name>
    <name type="common">Greater burdock</name>
    <name type="synonym">Lappa major</name>
    <dbReference type="NCBI Taxonomy" id="4217"/>
    <lineage>
        <taxon>Eukaryota</taxon>
        <taxon>Viridiplantae</taxon>
        <taxon>Streptophyta</taxon>
        <taxon>Embryophyta</taxon>
        <taxon>Tracheophyta</taxon>
        <taxon>Spermatophyta</taxon>
        <taxon>Magnoliopsida</taxon>
        <taxon>eudicotyledons</taxon>
        <taxon>Gunneridae</taxon>
        <taxon>Pentapetalae</taxon>
        <taxon>asterids</taxon>
        <taxon>campanulids</taxon>
        <taxon>Asterales</taxon>
        <taxon>Asteraceae</taxon>
        <taxon>Carduoideae</taxon>
        <taxon>Cardueae</taxon>
        <taxon>Arctiinae</taxon>
        <taxon>Arctium</taxon>
    </lineage>
</organism>
<keyword evidence="2" id="KW-1185">Reference proteome</keyword>
<sequence>MKTPMAPPFKIHVDPTGTPVDITNYRGMIGSLLYLTARRHDIMYATCLCARYQANPKESHLAAVKHIFRKKQNPVSTSNAEAEYVAAGSCCAQIFWMKNQLQDYDKFYSQIPILCDNSGAIAIANNPVLHSRSKHIDIRYHFIRDHVSKSDIELHFIPTDLQLADLFAKPLDETRFNFLVGSLGMLNFE</sequence>
<evidence type="ECO:0000313" key="2">
    <source>
        <dbReference type="Proteomes" id="UP001055879"/>
    </source>
</evidence>